<evidence type="ECO:0000313" key="3">
    <source>
        <dbReference type="Proteomes" id="UP000635477"/>
    </source>
</evidence>
<dbReference type="Proteomes" id="UP000635477">
    <property type="component" value="Unassembled WGS sequence"/>
</dbReference>
<protein>
    <recommendedName>
        <fullName evidence="1">PRISE-like Rossmann-fold domain-containing protein</fullName>
    </recommendedName>
</protein>
<organism evidence="2 3">
    <name type="scientific">Fusarium zealandicum</name>
    <dbReference type="NCBI Taxonomy" id="1053134"/>
    <lineage>
        <taxon>Eukaryota</taxon>
        <taxon>Fungi</taxon>
        <taxon>Dikarya</taxon>
        <taxon>Ascomycota</taxon>
        <taxon>Pezizomycotina</taxon>
        <taxon>Sordariomycetes</taxon>
        <taxon>Hypocreomycetidae</taxon>
        <taxon>Hypocreales</taxon>
        <taxon>Nectriaceae</taxon>
        <taxon>Fusarium</taxon>
        <taxon>Fusarium staphyleae species complex</taxon>
    </lineage>
</organism>
<dbReference type="SUPFAM" id="SSF51735">
    <property type="entry name" value="NAD(P)-binding Rossmann-fold domains"/>
    <property type="match status" value="1"/>
</dbReference>
<evidence type="ECO:0000259" key="1">
    <source>
        <dbReference type="Pfam" id="PF22917"/>
    </source>
</evidence>
<dbReference type="Pfam" id="PF22917">
    <property type="entry name" value="PRISE"/>
    <property type="match status" value="1"/>
</dbReference>
<dbReference type="EMBL" id="JABEYC010001112">
    <property type="protein sequence ID" value="KAF4969098.1"/>
    <property type="molecule type" value="Genomic_DNA"/>
</dbReference>
<dbReference type="OrthoDB" id="1731983at2759"/>
<proteinExistence type="predicted"/>
<keyword evidence="3" id="KW-1185">Reference proteome</keyword>
<evidence type="ECO:0000313" key="2">
    <source>
        <dbReference type="EMBL" id="KAF4969098.1"/>
    </source>
</evidence>
<reference evidence="2" key="1">
    <citation type="journal article" date="2020" name="BMC Genomics">
        <title>Correction to: Identification and distribution of gene clusters required for synthesis of sphingolipid metabolism inhibitors in diverse species of the filamentous fungus Fusarium.</title>
        <authorList>
            <person name="Kim H.S."/>
            <person name="Lohmar J.M."/>
            <person name="Busman M."/>
            <person name="Brown D.W."/>
            <person name="Naumann T.A."/>
            <person name="Divon H.H."/>
            <person name="Lysoe E."/>
            <person name="Uhlig S."/>
            <person name="Proctor R.H."/>
        </authorList>
    </citation>
    <scope>NUCLEOTIDE SEQUENCE</scope>
    <source>
        <strain evidence="2">NRRL 22465</strain>
    </source>
</reference>
<dbReference type="CDD" id="cd08948">
    <property type="entry name" value="5beta-POR_like_SDR_a"/>
    <property type="match status" value="1"/>
</dbReference>
<sequence length="395" mass="43736">MAPNHALIFGASGIAGWAVTNLILNGYPTPDAFESVTALTNRPLSTKDAQWPSSEKLQVVSGIDILASDGVSGLQDELRSKVKHMAAVTHVYFFASAYMMDADPDKEISVNVELLSRSIRAVEKLAPKLSFVVLPTGTKAYGVHLLDEFPFKNHLPLKESLPRIPEPYASQMFYYNQCDELAALSKGKSWTWCDVMPDVIVGFVPNNNIYCLAQALALHLSLYVEINGSGSEVLFPGNKRSWQNLSNDSSQDIVAKVAIYASLHPEQSGGQRFNAADSSKPSSWSEKWPVICEYFGLKGVGPAADGSAPEPTQYLAEHADKWQEMERKYGLVTGRVGNGRSLGGFPMFIMDAFNFDRHVDMEKTHEMWGRATEEVGTKQAWYTAFDRFRKARIIP</sequence>
<feature type="domain" description="PRISE-like Rossmann-fold" evidence="1">
    <location>
        <begin position="6"/>
        <end position="395"/>
    </location>
</feature>
<gene>
    <name evidence="2" type="ORF">FZEAL_10292</name>
</gene>
<reference evidence="2" key="2">
    <citation type="submission" date="2020-05" db="EMBL/GenBank/DDBJ databases">
        <authorList>
            <person name="Kim H.-S."/>
            <person name="Proctor R.H."/>
            <person name="Brown D.W."/>
        </authorList>
    </citation>
    <scope>NUCLEOTIDE SEQUENCE</scope>
    <source>
        <strain evidence="2">NRRL 22465</strain>
    </source>
</reference>
<dbReference type="PANTHER" id="PTHR32487">
    <property type="entry name" value="3-OXO-DELTA(4,5)-STEROID 5-BETA-REDUCTASE"/>
    <property type="match status" value="1"/>
</dbReference>
<dbReference type="AlphaFoldDB" id="A0A8H4U439"/>
<dbReference type="Gene3D" id="3.40.50.720">
    <property type="entry name" value="NAD(P)-binding Rossmann-like Domain"/>
    <property type="match status" value="1"/>
</dbReference>
<dbReference type="InterPro" id="IPR036291">
    <property type="entry name" value="NAD(P)-bd_dom_sf"/>
</dbReference>
<comment type="caution">
    <text evidence="2">The sequence shown here is derived from an EMBL/GenBank/DDBJ whole genome shotgun (WGS) entry which is preliminary data.</text>
</comment>
<accession>A0A8H4U439</accession>
<dbReference type="InterPro" id="IPR055222">
    <property type="entry name" value="PRISE-like_Rossmann-fold"/>
</dbReference>
<name>A0A8H4U439_9HYPO</name>
<dbReference type="PANTHER" id="PTHR32487:SF8">
    <property type="entry name" value="NAD-DEPENDENT EPIMERASE_DEHYDRATASE DOMAIN-CONTAINING PROTEIN"/>
    <property type="match status" value="1"/>
</dbReference>